<gene>
    <name evidence="2" type="ORF">STAS_28486</name>
</gene>
<organism evidence="2 3">
    <name type="scientific">Striga asiatica</name>
    <name type="common">Asiatic witchweed</name>
    <name type="synonym">Buchnera asiatica</name>
    <dbReference type="NCBI Taxonomy" id="4170"/>
    <lineage>
        <taxon>Eukaryota</taxon>
        <taxon>Viridiplantae</taxon>
        <taxon>Streptophyta</taxon>
        <taxon>Embryophyta</taxon>
        <taxon>Tracheophyta</taxon>
        <taxon>Spermatophyta</taxon>
        <taxon>Magnoliopsida</taxon>
        <taxon>eudicotyledons</taxon>
        <taxon>Gunneridae</taxon>
        <taxon>Pentapetalae</taxon>
        <taxon>asterids</taxon>
        <taxon>lamiids</taxon>
        <taxon>Lamiales</taxon>
        <taxon>Orobanchaceae</taxon>
        <taxon>Buchnereae</taxon>
        <taxon>Striga</taxon>
    </lineage>
</organism>
<dbReference type="EMBL" id="BKCP01009515">
    <property type="protein sequence ID" value="GER51130.1"/>
    <property type="molecule type" value="Genomic_DNA"/>
</dbReference>
<reference evidence="3" key="1">
    <citation type="journal article" date="2019" name="Curr. Biol.">
        <title>Genome Sequence of Striga asiatica Provides Insight into the Evolution of Plant Parasitism.</title>
        <authorList>
            <person name="Yoshida S."/>
            <person name="Kim S."/>
            <person name="Wafula E.K."/>
            <person name="Tanskanen J."/>
            <person name="Kim Y.M."/>
            <person name="Honaas L."/>
            <person name="Yang Z."/>
            <person name="Spallek T."/>
            <person name="Conn C.E."/>
            <person name="Ichihashi Y."/>
            <person name="Cheong K."/>
            <person name="Cui S."/>
            <person name="Der J.P."/>
            <person name="Gundlach H."/>
            <person name="Jiao Y."/>
            <person name="Hori C."/>
            <person name="Ishida J.K."/>
            <person name="Kasahara H."/>
            <person name="Kiba T."/>
            <person name="Kim M.S."/>
            <person name="Koo N."/>
            <person name="Laohavisit A."/>
            <person name="Lee Y.H."/>
            <person name="Lumba S."/>
            <person name="McCourt P."/>
            <person name="Mortimer J.C."/>
            <person name="Mutuku J.M."/>
            <person name="Nomura T."/>
            <person name="Sasaki-Sekimoto Y."/>
            <person name="Seto Y."/>
            <person name="Wang Y."/>
            <person name="Wakatake T."/>
            <person name="Sakakibara H."/>
            <person name="Demura T."/>
            <person name="Yamaguchi S."/>
            <person name="Yoneyama K."/>
            <person name="Manabe R.I."/>
            <person name="Nelson D.C."/>
            <person name="Schulman A.H."/>
            <person name="Timko M.P."/>
            <person name="dePamphilis C.W."/>
            <person name="Choi D."/>
            <person name="Shirasu K."/>
        </authorList>
    </citation>
    <scope>NUCLEOTIDE SEQUENCE [LARGE SCALE GENOMIC DNA]</scope>
    <source>
        <strain evidence="3">cv. UVA1</strain>
    </source>
</reference>
<evidence type="ECO:0000313" key="3">
    <source>
        <dbReference type="Proteomes" id="UP000325081"/>
    </source>
</evidence>
<protein>
    <submittedName>
        <fullName evidence="2">Squamosa promoter binding protein-like 10</fullName>
    </submittedName>
</protein>
<dbReference type="Proteomes" id="UP000325081">
    <property type="component" value="Unassembled WGS sequence"/>
</dbReference>
<dbReference type="AlphaFoldDB" id="A0A5A7R0B6"/>
<accession>A0A5A7R0B6</accession>
<keyword evidence="3" id="KW-1185">Reference proteome</keyword>
<feature type="region of interest" description="Disordered" evidence="1">
    <location>
        <begin position="84"/>
        <end position="108"/>
    </location>
</feature>
<comment type="caution">
    <text evidence="2">The sequence shown here is derived from an EMBL/GenBank/DDBJ whole genome shotgun (WGS) entry which is preliminary data.</text>
</comment>
<evidence type="ECO:0000256" key="1">
    <source>
        <dbReference type="SAM" id="MobiDB-lite"/>
    </source>
</evidence>
<name>A0A5A7R0B6_STRAF</name>
<proteinExistence type="predicted"/>
<evidence type="ECO:0000313" key="2">
    <source>
        <dbReference type="EMBL" id="GER51130.1"/>
    </source>
</evidence>
<sequence>MRSFLAAARRPLNRPLSIVITEYLPEAEGFRGGGEQIRMLALLVGHDDEVVGGIVELHDLDTIGVLLEETGDGEATLIVLAHSPVHGDANEDEGGGVEADSGGKRRRL</sequence>
<dbReference type="OrthoDB" id="10542831at2759"/>